<dbReference type="PROSITE" id="PS01283">
    <property type="entry name" value="TBOX_1"/>
    <property type="match status" value="1"/>
</dbReference>
<dbReference type="SMART" id="SM00425">
    <property type="entry name" value="TBOX"/>
    <property type="match status" value="1"/>
</dbReference>
<keyword evidence="8" id="KW-1185">Reference proteome</keyword>
<evidence type="ECO:0000313" key="8">
    <source>
        <dbReference type="Proteomes" id="UP000005239"/>
    </source>
</evidence>
<dbReference type="PRINTS" id="PR00937">
    <property type="entry name" value="TBOX"/>
</dbReference>
<evidence type="ECO:0000256" key="4">
    <source>
        <dbReference type="ARBA" id="ARBA00023163"/>
    </source>
</evidence>
<evidence type="ECO:0000256" key="6">
    <source>
        <dbReference type="PROSITE-ProRule" id="PRU00201"/>
    </source>
</evidence>
<dbReference type="InterPro" id="IPR036960">
    <property type="entry name" value="T-box_sf"/>
</dbReference>
<dbReference type="PANTHER" id="PTHR11267">
    <property type="entry name" value="T-BOX PROTEIN-RELATED"/>
    <property type="match status" value="1"/>
</dbReference>
<dbReference type="GO" id="GO:0000785">
    <property type="term" value="C:chromatin"/>
    <property type="evidence" value="ECO:0000318"/>
    <property type="project" value="GO_Central"/>
</dbReference>
<dbReference type="Gene3D" id="2.60.40.820">
    <property type="entry name" value="Transcription factor, T-box"/>
    <property type="match status" value="1"/>
</dbReference>
<dbReference type="GO" id="GO:0045893">
    <property type="term" value="P:positive regulation of DNA-templated transcription"/>
    <property type="evidence" value="ECO:0007669"/>
    <property type="project" value="InterPro"/>
</dbReference>
<dbReference type="CDD" id="cd00182">
    <property type="entry name" value="T-box"/>
    <property type="match status" value="1"/>
</dbReference>
<evidence type="ECO:0000256" key="2">
    <source>
        <dbReference type="ARBA" id="ARBA00023015"/>
    </source>
</evidence>
<accession>A0A8R1U6N2</accession>
<evidence type="ECO:0000256" key="1">
    <source>
        <dbReference type="ARBA" id="ARBA00004123"/>
    </source>
</evidence>
<dbReference type="Proteomes" id="UP000005239">
    <property type="component" value="Unassembled WGS sequence"/>
</dbReference>
<evidence type="ECO:0000313" key="7">
    <source>
        <dbReference type="EnsemblMetazoa" id="PPA05253.1"/>
    </source>
</evidence>
<reference evidence="8" key="1">
    <citation type="journal article" date="2008" name="Nat. Genet.">
        <title>The Pristionchus pacificus genome provides a unique perspective on nematode lifestyle and parasitism.</title>
        <authorList>
            <person name="Dieterich C."/>
            <person name="Clifton S.W."/>
            <person name="Schuster L.N."/>
            <person name="Chinwalla A."/>
            <person name="Delehaunty K."/>
            <person name="Dinkelacker I."/>
            <person name="Fulton L."/>
            <person name="Fulton R."/>
            <person name="Godfrey J."/>
            <person name="Minx P."/>
            <person name="Mitreva M."/>
            <person name="Roeseler W."/>
            <person name="Tian H."/>
            <person name="Witte H."/>
            <person name="Yang S.P."/>
            <person name="Wilson R.K."/>
            <person name="Sommer R.J."/>
        </authorList>
    </citation>
    <scope>NUCLEOTIDE SEQUENCE [LARGE SCALE GENOMIC DNA]</scope>
    <source>
        <strain evidence="8">PS312</strain>
    </source>
</reference>
<keyword evidence="2" id="KW-0805">Transcription regulation</keyword>
<dbReference type="GO" id="GO:0001708">
    <property type="term" value="P:cell fate specification"/>
    <property type="evidence" value="ECO:0000318"/>
    <property type="project" value="GO_Central"/>
</dbReference>
<dbReference type="GO" id="GO:0005634">
    <property type="term" value="C:nucleus"/>
    <property type="evidence" value="ECO:0000318"/>
    <property type="project" value="GO_Central"/>
</dbReference>
<proteinExistence type="predicted"/>
<dbReference type="PANTHER" id="PTHR11267:SF204">
    <property type="entry name" value="SPADETAIL"/>
    <property type="match status" value="1"/>
</dbReference>
<sequence>MYVMQPQQHASGAGTGICVSLVQSALWSQFHAAQTEMIVTKTGRKLFPKLEISIQGLNPGRTYGVHMRLERADEKKYRYTCSKWSASNDDDDVCFPLPPPIESNEGFAQLGEFWTARAIEFSNFKITNNQDESGRGMILVQTLHKYVPVIYMYEMMPGASYANLEPTFVHKEVLHLAEFITVTAYQNEAIKTLKTAHNPFAKGCRGAAAKPALQQSPTDSLQQQRKRSYSPYIYVRMHYQYYVKREQNIE</sequence>
<dbReference type="InterPro" id="IPR008967">
    <property type="entry name" value="p53-like_TF_DNA-bd_sf"/>
</dbReference>
<dbReference type="SUPFAM" id="SSF49417">
    <property type="entry name" value="p53-like transcription factors"/>
    <property type="match status" value="1"/>
</dbReference>
<name>A0A2A6BAF7_PRIPA</name>
<evidence type="ECO:0000256" key="5">
    <source>
        <dbReference type="ARBA" id="ARBA00023242"/>
    </source>
</evidence>
<dbReference type="InterPro" id="IPR001699">
    <property type="entry name" value="TF_T-box"/>
</dbReference>
<dbReference type="Pfam" id="PF00907">
    <property type="entry name" value="T-box"/>
    <property type="match status" value="1"/>
</dbReference>
<dbReference type="GO" id="GO:0000978">
    <property type="term" value="F:RNA polymerase II cis-regulatory region sequence-specific DNA binding"/>
    <property type="evidence" value="ECO:0000318"/>
    <property type="project" value="GO_Central"/>
</dbReference>
<comment type="caution">
    <text evidence="6">Lacks conserved residue(s) required for the propagation of feature annotation.</text>
</comment>
<dbReference type="PROSITE" id="PS50252">
    <property type="entry name" value="TBOX_3"/>
    <property type="match status" value="1"/>
</dbReference>
<keyword evidence="4" id="KW-0804">Transcription</keyword>
<protein>
    <submittedName>
        <fullName evidence="7">Uncharacterized protein</fullName>
    </submittedName>
</protein>
<evidence type="ECO:0000256" key="3">
    <source>
        <dbReference type="ARBA" id="ARBA00023125"/>
    </source>
</evidence>
<dbReference type="GO" id="GO:0006357">
    <property type="term" value="P:regulation of transcription by RNA polymerase II"/>
    <property type="evidence" value="ECO:0000318"/>
    <property type="project" value="GO_Central"/>
</dbReference>
<dbReference type="FunFam" id="2.60.40.820:FF:000013">
    <property type="entry name" value="T-box transcription factor tbx-9"/>
    <property type="match status" value="1"/>
</dbReference>
<accession>A0A2A6BAF7</accession>
<dbReference type="AlphaFoldDB" id="A0A2A6BAF7"/>
<dbReference type="GO" id="GO:0000981">
    <property type="term" value="F:DNA-binding transcription factor activity, RNA polymerase II-specific"/>
    <property type="evidence" value="ECO:0000318"/>
    <property type="project" value="GO_Central"/>
</dbReference>
<gene>
    <name evidence="7" type="primary">WBGene00094807</name>
</gene>
<keyword evidence="5 6" id="KW-0539">Nucleus</keyword>
<keyword evidence="3 6" id="KW-0238">DNA-binding</keyword>
<dbReference type="OrthoDB" id="6119313at2759"/>
<reference evidence="7" key="2">
    <citation type="submission" date="2022-06" db="UniProtKB">
        <authorList>
            <consortium name="EnsemblMetazoa"/>
        </authorList>
    </citation>
    <scope>IDENTIFICATION</scope>
    <source>
        <strain evidence="7">PS312</strain>
    </source>
</reference>
<dbReference type="InterPro" id="IPR018186">
    <property type="entry name" value="TF_T-box_CS"/>
</dbReference>
<organism evidence="7 8">
    <name type="scientific">Pristionchus pacificus</name>
    <name type="common">Parasitic nematode worm</name>
    <dbReference type="NCBI Taxonomy" id="54126"/>
    <lineage>
        <taxon>Eukaryota</taxon>
        <taxon>Metazoa</taxon>
        <taxon>Ecdysozoa</taxon>
        <taxon>Nematoda</taxon>
        <taxon>Chromadorea</taxon>
        <taxon>Rhabditida</taxon>
        <taxon>Rhabditina</taxon>
        <taxon>Diplogasteromorpha</taxon>
        <taxon>Diplogasteroidea</taxon>
        <taxon>Neodiplogasteridae</taxon>
        <taxon>Pristionchus</taxon>
    </lineage>
</organism>
<dbReference type="InterPro" id="IPR046360">
    <property type="entry name" value="T-box_DNA-bd"/>
</dbReference>
<comment type="subcellular location">
    <subcellularLocation>
        <location evidence="1 6">Nucleus</location>
    </subcellularLocation>
</comment>
<dbReference type="EnsemblMetazoa" id="PPA05253.1">
    <property type="protein sequence ID" value="PPA05253.1"/>
    <property type="gene ID" value="WBGene00094807"/>
</dbReference>